<accession>A0A4D6LFR0</accession>
<gene>
    <name evidence="2" type="ORF">DEO72_LG3g2008</name>
</gene>
<organism evidence="2 3">
    <name type="scientific">Vigna unguiculata</name>
    <name type="common">Cowpea</name>
    <dbReference type="NCBI Taxonomy" id="3917"/>
    <lineage>
        <taxon>Eukaryota</taxon>
        <taxon>Viridiplantae</taxon>
        <taxon>Streptophyta</taxon>
        <taxon>Embryophyta</taxon>
        <taxon>Tracheophyta</taxon>
        <taxon>Spermatophyta</taxon>
        <taxon>Magnoliopsida</taxon>
        <taxon>eudicotyledons</taxon>
        <taxon>Gunneridae</taxon>
        <taxon>Pentapetalae</taxon>
        <taxon>rosids</taxon>
        <taxon>fabids</taxon>
        <taxon>Fabales</taxon>
        <taxon>Fabaceae</taxon>
        <taxon>Papilionoideae</taxon>
        <taxon>50 kb inversion clade</taxon>
        <taxon>NPAAA clade</taxon>
        <taxon>indigoferoid/millettioid clade</taxon>
        <taxon>Phaseoleae</taxon>
        <taxon>Vigna</taxon>
    </lineage>
</organism>
<protein>
    <submittedName>
        <fullName evidence="2">Uncharacterized protein</fullName>
    </submittedName>
</protein>
<feature type="region of interest" description="Disordered" evidence="1">
    <location>
        <begin position="1"/>
        <end position="25"/>
    </location>
</feature>
<name>A0A4D6LFR0_VIGUN</name>
<dbReference type="Proteomes" id="UP000501690">
    <property type="component" value="Linkage Group LG3"/>
</dbReference>
<proteinExistence type="predicted"/>
<dbReference type="AlphaFoldDB" id="A0A4D6LFR0"/>
<sequence length="115" mass="13555">MAKIYQHSANPRSPGGDRSWRQRHREKERLARRKWESQHFFKIVNCSPTTERPLQGIWKVVLCDRETRYMAPILKQPRHKTGYMASGDNRGQKGYILASPQYASVLDPRQNVKYN</sequence>
<keyword evidence="3" id="KW-1185">Reference proteome</keyword>
<dbReference type="EMBL" id="CP039347">
    <property type="protein sequence ID" value="QCD87472.1"/>
    <property type="molecule type" value="Genomic_DNA"/>
</dbReference>
<evidence type="ECO:0000313" key="3">
    <source>
        <dbReference type="Proteomes" id="UP000501690"/>
    </source>
</evidence>
<evidence type="ECO:0000256" key="1">
    <source>
        <dbReference type="SAM" id="MobiDB-lite"/>
    </source>
</evidence>
<evidence type="ECO:0000313" key="2">
    <source>
        <dbReference type="EMBL" id="QCD87472.1"/>
    </source>
</evidence>
<reference evidence="2 3" key="1">
    <citation type="submission" date="2019-04" db="EMBL/GenBank/DDBJ databases">
        <title>An improved genome assembly and genetic linkage map for asparagus bean, Vigna unguiculata ssp. sesquipedialis.</title>
        <authorList>
            <person name="Xia Q."/>
            <person name="Zhang R."/>
            <person name="Dong Y."/>
        </authorList>
    </citation>
    <scope>NUCLEOTIDE SEQUENCE [LARGE SCALE GENOMIC DNA]</scope>
    <source>
        <tissue evidence="2">Leaf</tissue>
    </source>
</reference>